<accession>A0A6L5GEZ0</accession>
<gene>
    <name evidence="1" type="ORF">GFD30_22120</name>
</gene>
<evidence type="ECO:0008006" key="3">
    <source>
        <dbReference type="Google" id="ProtNLM"/>
    </source>
</evidence>
<comment type="caution">
    <text evidence="1">The sequence shown here is derived from an EMBL/GenBank/DDBJ whole genome shotgun (WGS) entry which is preliminary data.</text>
</comment>
<protein>
    <recommendedName>
        <fullName evidence="3">SUKH-4 immunity protein of toxin-antitoxin system</fullName>
    </recommendedName>
</protein>
<evidence type="ECO:0000313" key="1">
    <source>
        <dbReference type="EMBL" id="MQM28238.1"/>
    </source>
</evidence>
<dbReference type="EMBL" id="WIAO01000038">
    <property type="protein sequence ID" value="MQM28238.1"/>
    <property type="molecule type" value="Genomic_DNA"/>
</dbReference>
<dbReference type="AlphaFoldDB" id="A0A6L5GEZ0"/>
<proteinExistence type="predicted"/>
<dbReference type="Pfam" id="PF14435">
    <property type="entry name" value="SUKH-4"/>
    <property type="match status" value="1"/>
</dbReference>
<reference evidence="1 2" key="1">
    <citation type="submission" date="2019-10" db="EMBL/GenBank/DDBJ databases">
        <title>Glycomyces albidus sp. nov., a novel actinomycete isolated from rhizosphere soil of wheat (Triticum aestivum L.).</title>
        <authorList>
            <person name="Qian L."/>
        </authorList>
    </citation>
    <scope>NUCLEOTIDE SEQUENCE [LARGE SCALE GENOMIC DNA]</scope>
    <source>
        <strain evidence="1 2">NEAU-7082</strain>
    </source>
</reference>
<organism evidence="1 2">
    <name type="scientific">Glycomyces albidus</name>
    <dbReference type="NCBI Taxonomy" id="2656774"/>
    <lineage>
        <taxon>Bacteria</taxon>
        <taxon>Bacillati</taxon>
        <taxon>Actinomycetota</taxon>
        <taxon>Actinomycetes</taxon>
        <taxon>Glycomycetales</taxon>
        <taxon>Glycomycetaceae</taxon>
        <taxon>Glycomyces</taxon>
    </lineage>
</organism>
<name>A0A6L5GEZ0_9ACTN</name>
<dbReference type="Proteomes" id="UP000477750">
    <property type="component" value="Unassembled WGS sequence"/>
</dbReference>
<evidence type="ECO:0000313" key="2">
    <source>
        <dbReference type="Proteomes" id="UP000477750"/>
    </source>
</evidence>
<sequence length="156" mass="17157">MEYPRGEWIAKGIDPAALPDDLDVPERVPGLFTTELPDGLKVFDQIRVSADGTDLDIRFIVLGAVEPRSGLLYVLDPGTGEVLQFDPSSVAVRGVNSNYRWFVEFLRRLAAAAESAGTADVRTVLNRGMRFTLRAVDDRAFEAGAWWPKVFSTLGS</sequence>
<dbReference type="InterPro" id="IPR025851">
    <property type="entry name" value="SUKH-4"/>
</dbReference>
<dbReference type="RefSeq" id="WP_153027343.1">
    <property type="nucleotide sequence ID" value="NZ_WIAO01000038.1"/>
</dbReference>
<keyword evidence="2" id="KW-1185">Reference proteome</keyword>